<evidence type="ECO:0000259" key="1">
    <source>
        <dbReference type="PROSITE" id="PS51671"/>
    </source>
</evidence>
<dbReference type="HOGENOM" id="CLU_136790_2_1_2"/>
<dbReference type="Pfam" id="PF19571">
    <property type="entry name" value="ACT_8"/>
    <property type="match status" value="1"/>
</dbReference>
<keyword evidence="3" id="KW-1185">Reference proteome</keyword>
<gene>
    <name evidence="2" type="ordered locus">Mboo_0708</name>
</gene>
<dbReference type="Gene3D" id="3.30.2130.10">
    <property type="entry name" value="VC0802-like"/>
    <property type="match status" value="1"/>
</dbReference>
<evidence type="ECO:0000313" key="3">
    <source>
        <dbReference type="Proteomes" id="UP000002408"/>
    </source>
</evidence>
<dbReference type="InterPro" id="IPR002912">
    <property type="entry name" value="ACT_dom"/>
</dbReference>
<sequence length="144" mass="15718">MDRKKYIIKQISIFSENRPGRLASVAHALGEEKINILAFSIAEASGFGVIRALVDHPEKAFEKLSSLGFNVAFTEVIAVQMKDQPGGLYEIAKILGDAGINIEYSYAYSGKKAAVLILRVDQVEEAIDKVLASGATLLEYSVFH</sequence>
<dbReference type="SUPFAM" id="SSF55021">
    <property type="entry name" value="ACT-like"/>
    <property type="match status" value="2"/>
</dbReference>
<dbReference type="eggNOG" id="arCOG04444">
    <property type="taxonomic scope" value="Archaea"/>
</dbReference>
<dbReference type="PANTHER" id="PTHR40099:SF1">
    <property type="entry name" value="ACETOLACTATE SYNTHASE, SMALL SUBUNIT"/>
    <property type="match status" value="1"/>
</dbReference>
<dbReference type="KEGG" id="mbn:Mboo_0708"/>
<dbReference type="Proteomes" id="UP000002408">
    <property type="component" value="Chromosome"/>
</dbReference>
<proteinExistence type="predicted"/>
<dbReference type="PANTHER" id="PTHR40099">
    <property type="entry name" value="ACETOLACTATE SYNTHASE, SMALL SUBUNIT"/>
    <property type="match status" value="1"/>
</dbReference>
<dbReference type="PROSITE" id="PS51671">
    <property type="entry name" value="ACT"/>
    <property type="match status" value="1"/>
</dbReference>
<evidence type="ECO:0000313" key="2">
    <source>
        <dbReference type="EMBL" id="ABS55226.1"/>
    </source>
</evidence>
<dbReference type="InterPro" id="IPR045739">
    <property type="entry name" value="ACT_dom_pair"/>
</dbReference>
<protein>
    <submittedName>
        <fullName evidence="2">Amino acid-binding ACT domain protein</fullName>
    </submittedName>
</protein>
<reference evidence="3" key="1">
    <citation type="journal article" date="2015" name="Microbiology">
        <title>Genome of Methanoregula boonei 6A8 reveals adaptations to oligotrophic peatland environments.</title>
        <authorList>
            <person name="Braeuer S."/>
            <person name="Cadillo-Quiroz H."/>
            <person name="Kyrpides N."/>
            <person name="Woyke T."/>
            <person name="Goodwin L."/>
            <person name="Detter C."/>
            <person name="Podell S."/>
            <person name="Yavitt J.B."/>
            <person name="Zinder S.H."/>
        </authorList>
    </citation>
    <scope>NUCLEOTIDE SEQUENCE [LARGE SCALE GENOMIC DNA]</scope>
    <source>
        <strain evidence="3">DSM 21154 / JCM 14090 / 6A8</strain>
    </source>
</reference>
<dbReference type="CDD" id="cd04882">
    <property type="entry name" value="ACT_Bt0572_2"/>
    <property type="match status" value="1"/>
</dbReference>
<dbReference type="GeneID" id="5411610"/>
<dbReference type="InterPro" id="IPR045865">
    <property type="entry name" value="ACT-like_dom_sf"/>
</dbReference>
<dbReference type="EMBL" id="CP000780">
    <property type="protein sequence ID" value="ABS55226.1"/>
    <property type="molecule type" value="Genomic_DNA"/>
</dbReference>
<dbReference type="AlphaFoldDB" id="A7I665"/>
<accession>A7I665</accession>
<dbReference type="RefSeq" id="WP_012106248.1">
    <property type="nucleotide sequence ID" value="NC_009712.1"/>
</dbReference>
<organism evidence="2 3">
    <name type="scientific">Methanoregula boonei (strain DSM 21154 / JCM 14090 / 6A8)</name>
    <dbReference type="NCBI Taxonomy" id="456442"/>
    <lineage>
        <taxon>Archaea</taxon>
        <taxon>Methanobacteriati</taxon>
        <taxon>Methanobacteriota</taxon>
        <taxon>Stenosarchaea group</taxon>
        <taxon>Methanomicrobia</taxon>
        <taxon>Methanomicrobiales</taxon>
        <taxon>Methanoregulaceae</taxon>
        <taxon>Methanoregula</taxon>
    </lineage>
</organism>
<feature type="domain" description="ACT" evidence="1">
    <location>
        <begin position="10"/>
        <end position="79"/>
    </location>
</feature>
<dbReference type="CDD" id="cd04908">
    <property type="entry name" value="ACT_Bt0572_1"/>
    <property type="match status" value="1"/>
</dbReference>
<dbReference type="OrthoDB" id="53154at2157"/>
<dbReference type="STRING" id="456442.Mboo_0708"/>
<name>A7I665_METB6</name>